<dbReference type="InterPro" id="IPR027304">
    <property type="entry name" value="Trigger_fact/SurA_dom_sf"/>
</dbReference>
<organism evidence="1">
    <name type="scientific">candidate division WOR-3 bacterium</name>
    <dbReference type="NCBI Taxonomy" id="2052148"/>
    <lineage>
        <taxon>Bacteria</taxon>
        <taxon>Bacteria division WOR-3</taxon>
    </lineage>
</organism>
<dbReference type="PANTHER" id="PTHR47245">
    <property type="entry name" value="PEPTIDYLPROLYL ISOMERASE"/>
    <property type="match status" value="1"/>
</dbReference>
<dbReference type="PANTHER" id="PTHR47245:SF2">
    <property type="entry name" value="PEPTIDYL-PROLYL CIS-TRANS ISOMERASE HP_0175-RELATED"/>
    <property type="match status" value="1"/>
</dbReference>
<dbReference type="Gene3D" id="1.10.4030.10">
    <property type="entry name" value="Porin chaperone SurA, peptide-binding domain"/>
    <property type="match status" value="1"/>
</dbReference>
<sequence length="573" mass="68382">MFMQNLRKSMKFFFWFLAAVFILFIFFDFGTTLTRRGDIEKGYIAKVGKKNITLQEFNELYQRSISNSRRQNMGPYEQKIISDDIINRLIINNLMNKFIKERNIKIDDKLAEKLILQLPPYEIVSDSSFYENGVFNQEKYLQILKDPRYSSFVVSYKMFFTEDLPTKIANTELLDLVRLTNSEVVQKILEDEVKVKVEYLYFPPSNFDTISVSDEEGREYFKENYSRYNDIKGILSYAFFPLNIYEEDKKNTREIAENIISQFNGGIQFDTLINYYSDSVFEYAKKDIKDFPSSEIEILKTMEKGEIKKIENENGIYIYYLKEKEKNVYGLQKIFLKFKPSYENANIVKNKIEDFIKDFKKDSISAISTYNVNFKRFYYRKYGDNPFKIENVFILRNSKRGEFFTEFKEDGFYLIKVEKNFYKEDLKYEDIKEIVNVDLKRKKCIEGNLNYVMNIRSKMKDKIEEFKKEGIYGITDYITLNTECPPFTRKGKIYGAIFNLSKGIISSPIVDDNGIFIIKVIDRKEPDVELIKSRFNDYYLKYYDKKRGMVLDEWYREIIDNGKIQDFRNNFTL</sequence>
<accession>A0A7C4U7R7</accession>
<dbReference type="EMBL" id="DTHG01000083">
    <property type="protein sequence ID" value="HGW92173.1"/>
    <property type="molecule type" value="Genomic_DNA"/>
</dbReference>
<dbReference type="AlphaFoldDB" id="A0A7C4U7R7"/>
<protein>
    <recommendedName>
        <fullName evidence="2">PpiC domain-containing protein</fullName>
    </recommendedName>
</protein>
<proteinExistence type="predicted"/>
<name>A0A7C4U7R7_UNCW3</name>
<evidence type="ECO:0008006" key="2">
    <source>
        <dbReference type="Google" id="ProtNLM"/>
    </source>
</evidence>
<gene>
    <name evidence="1" type="ORF">ENV67_06510</name>
</gene>
<evidence type="ECO:0000313" key="1">
    <source>
        <dbReference type="EMBL" id="HGW92173.1"/>
    </source>
</evidence>
<dbReference type="Pfam" id="PF13624">
    <property type="entry name" value="SurA_N_3"/>
    <property type="match status" value="1"/>
</dbReference>
<reference evidence="1" key="1">
    <citation type="journal article" date="2020" name="mSystems">
        <title>Genome- and Community-Level Interaction Insights into Carbon Utilization and Element Cycling Functions of Hydrothermarchaeota in Hydrothermal Sediment.</title>
        <authorList>
            <person name="Zhou Z."/>
            <person name="Liu Y."/>
            <person name="Xu W."/>
            <person name="Pan J."/>
            <person name="Luo Z.H."/>
            <person name="Li M."/>
        </authorList>
    </citation>
    <scope>NUCLEOTIDE SEQUENCE [LARGE SCALE GENOMIC DNA]</scope>
    <source>
        <strain evidence="1">SpSt-780</strain>
    </source>
</reference>
<dbReference type="SUPFAM" id="SSF109998">
    <property type="entry name" value="Triger factor/SurA peptide-binding domain-like"/>
    <property type="match status" value="1"/>
</dbReference>
<comment type="caution">
    <text evidence="1">The sequence shown here is derived from an EMBL/GenBank/DDBJ whole genome shotgun (WGS) entry which is preliminary data.</text>
</comment>
<dbReference type="InterPro" id="IPR050245">
    <property type="entry name" value="PrsA_foldase"/>
</dbReference>